<dbReference type="Pfam" id="PF00132">
    <property type="entry name" value="Hexapep"/>
    <property type="match status" value="1"/>
</dbReference>
<proteinExistence type="inferred from homology"/>
<dbReference type="PIRSF" id="PIRSF000441">
    <property type="entry name" value="CysE"/>
    <property type="match status" value="1"/>
</dbReference>
<evidence type="ECO:0000256" key="4">
    <source>
        <dbReference type="ARBA" id="ARBA00022737"/>
    </source>
</evidence>
<dbReference type="EMBL" id="CP042829">
    <property type="protein sequence ID" value="QFG04394.1"/>
    <property type="molecule type" value="Genomic_DNA"/>
</dbReference>
<gene>
    <name evidence="6" type="ORF">Tbon_13135</name>
</gene>
<keyword evidence="3" id="KW-0808">Transferase</keyword>
<keyword evidence="4" id="KW-0677">Repeat</keyword>
<accession>A0ABX6C548</accession>
<evidence type="ECO:0000313" key="7">
    <source>
        <dbReference type="Proteomes" id="UP000326331"/>
    </source>
</evidence>
<evidence type="ECO:0000256" key="2">
    <source>
        <dbReference type="ARBA" id="ARBA00018522"/>
    </source>
</evidence>
<dbReference type="PROSITE" id="PS00101">
    <property type="entry name" value="HEXAPEP_TRANSFERASES"/>
    <property type="match status" value="1"/>
</dbReference>
<evidence type="ECO:0000256" key="3">
    <source>
        <dbReference type="ARBA" id="ARBA00022679"/>
    </source>
</evidence>
<evidence type="ECO:0000256" key="5">
    <source>
        <dbReference type="ARBA" id="ARBA00023315"/>
    </source>
</evidence>
<comment type="similarity">
    <text evidence="1">Belongs to the transferase hexapeptide repeat family.</text>
</comment>
<name>A0ABX6C548_9CHLR</name>
<dbReference type="SUPFAM" id="SSF51161">
    <property type="entry name" value="Trimeric LpxA-like enzymes"/>
    <property type="match status" value="1"/>
</dbReference>
<dbReference type="PANTHER" id="PTHR42811">
    <property type="entry name" value="SERINE ACETYLTRANSFERASE"/>
    <property type="match status" value="1"/>
</dbReference>
<dbReference type="InterPro" id="IPR045304">
    <property type="entry name" value="LbH_SAT"/>
</dbReference>
<reference evidence="6 7" key="1">
    <citation type="submission" date="2019-10" db="EMBL/GenBank/DDBJ databases">
        <title>Thermopilla bonchosmolovskayae gen. nov., sp. nov., a moderately thermophilic Chloroflexi bacterium from a Chukotka hot spring (Arctic, Russia), representing a novel classis Thermopillaia, which include previously uncultivated lineage OLB14.</title>
        <authorList>
            <person name="Kochetkova T.V."/>
            <person name="Zayulina K.S."/>
            <person name="Zhigarkov V.S."/>
            <person name="Minaev N.V."/>
            <person name="Novikov A."/>
            <person name="Toshchakov S.V."/>
            <person name="Elcheninov A.G."/>
            <person name="Kublanov I.V."/>
        </authorList>
    </citation>
    <scope>NUCLEOTIDE SEQUENCE [LARGE SCALE GENOMIC DNA]</scope>
    <source>
        <strain evidence="6 7">3753O</strain>
    </source>
</reference>
<dbReference type="InterPro" id="IPR001451">
    <property type="entry name" value="Hexapep"/>
</dbReference>
<keyword evidence="7" id="KW-1185">Reference proteome</keyword>
<sequence length="125" mass="12599">MLMAGVSIGDRVEIGPGLLINHGHVVIDGTTRIGPYCSIAPFVTIGLNTGGPDASYDGPTIGRFVFIGTGAKILGPVTVGDNARIGANAVVLSDVPPNATAVGVPARVVEHEYPLGPARSPSADS</sequence>
<dbReference type="InterPro" id="IPR011004">
    <property type="entry name" value="Trimer_LpxA-like_sf"/>
</dbReference>
<dbReference type="Gene3D" id="2.160.10.10">
    <property type="entry name" value="Hexapeptide repeat proteins"/>
    <property type="match status" value="1"/>
</dbReference>
<dbReference type="InterPro" id="IPR005881">
    <property type="entry name" value="Ser_O-AcTrfase"/>
</dbReference>
<dbReference type="CDD" id="cd03354">
    <property type="entry name" value="LbH_SAT"/>
    <property type="match status" value="1"/>
</dbReference>
<dbReference type="Proteomes" id="UP000326331">
    <property type="component" value="Chromosome"/>
</dbReference>
<evidence type="ECO:0000256" key="1">
    <source>
        <dbReference type="ARBA" id="ARBA00007274"/>
    </source>
</evidence>
<organism evidence="6 7">
    <name type="scientific">Tepidiforma bonchosmolovskayae</name>
    <dbReference type="NCBI Taxonomy" id="2601677"/>
    <lineage>
        <taxon>Bacteria</taxon>
        <taxon>Bacillati</taxon>
        <taxon>Chloroflexota</taxon>
        <taxon>Tepidiformia</taxon>
        <taxon>Tepidiformales</taxon>
        <taxon>Tepidiformaceae</taxon>
        <taxon>Tepidiforma</taxon>
    </lineage>
</organism>
<dbReference type="InterPro" id="IPR018357">
    <property type="entry name" value="Hexapep_transf_CS"/>
</dbReference>
<protein>
    <recommendedName>
        <fullName evidence="2">Serine acetyltransferase</fullName>
    </recommendedName>
</protein>
<evidence type="ECO:0000313" key="6">
    <source>
        <dbReference type="EMBL" id="QFG04394.1"/>
    </source>
</evidence>
<keyword evidence="5" id="KW-0012">Acyltransferase</keyword>